<accession>A0A1V9FML5</accession>
<dbReference type="EMBL" id="LVYD01000076">
    <property type="protein sequence ID" value="OQP59580.1"/>
    <property type="molecule type" value="Genomic_DNA"/>
</dbReference>
<proteinExistence type="predicted"/>
<sequence>MRRTIIFIPKGHTETITVTVHHKPELNSAEHAGIWDIDTNEVWLSTHLWNQFPANDQKQQGKVFASLHKVSRSLLK</sequence>
<evidence type="ECO:0000313" key="1">
    <source>
        <dbReference type="EMBL" id="OQP59580.1"/>
    </source>
</evidence>
<dbReference type="AlphaFoldDB" id="A0A1V9FML5"/>
<protein>
    <submittedName>
        <fullName evidence="1">Uncharacterized protein</fullName>
    </submittedName>
</protein>
<name>A0A1V9FML5_9BACT</name>
<comment type="caution">
    <text evidence="1">The sequence shown here is derived from an EMBL/GenBank/DDBJ whole genome shotgun (WGS) entry which is preliminary data.</text>
</comment>
<evidence type="ECO:0000313" key="2">
    <source>
        <dbReference type="Proteomes" id="UP000192796"/>
    </source>
</evidence>
<gene>
    <name evidence="1" type="ORF">A3860_36940</name>
</gene>
<dbReference type="Proteomes" id="UP000192796">
    <property type="component" value="Unassembled WGS sequence"/>
</dbReference>
<keyword evidence="2" id="KW-1185">Reference proteome</keyword>
<dbReference type="OrthoDB" id="677348at2"/>
<dbReference type="RefSeq" id="WP_081154563.1">
    <property type="nucleotide sequence ID" value="NZ_LVYD01000076.1"/>
</dbReference>
<reference evidence="1 2" key="1">
    <citation type="submission" date="2016-03" db="EMBL/GenBank/DDBJ databases">
        <title>Niastella vici sp. nov., isolated from farmland soil.</title>
        <authorList>
            <person name="Chen L."/>
            <person name="Wang D."/>
            <person name="Yang S."/>
            <person name="Wang G."/>
        </authorList>
    </citation>
    <scope>NUCLEOTIDE SEQUENCE [LARGE SCALE GENOMIC DNA]</scope>
    <source>
        <strain evidence="1 2">DJ57</strain>
    </source>
</reference>
<organism evidence="1 2">
    <name type="scientific">Niastella vici</name>
    <dbReference type="NCBI Taxonomy" id="1703345"/>
    <lineage>
        <taxon>Bacteria</taxon>
        <taxon>Pseudomonadati</taxon>
        <taxon>Bacteroidota</taxon>
        <taxon>Chitinophagia</taxon>
        <taxon>Chitinophagales</taxon>
        <taxon>Chitinophagaceae</taxon>
        <taxon>Niastella</taxon>
    </lineage>
</organism>